<keyword evidence="1" id="KW-0732">Signal</keyword>
<accession>A0A0U1L156</accession>
<evidence type="ECO:0000313" key="3">
    <source>
        <dbReference type="Proteomes" id="UP000049855"/>
    </source>
</evidence>
<keyword evidence="3" id="KW-1185">Reference proteome</keyword>
<evidence type="ECO:0000313" key="2">
    <source>
        <dbReference type="EMBL" id="CQR72883.1"/>
    </source>
</evidence>
<evidence type="ECO:0000256" key="1">
    <source>
        <dbReference type="SAM" id="SignalP"/>
    </source>
</evidence>
<name>A0A0U1L156_9FIRM</name>
<dbReference type="AlphaFoldDB" id="A0A0U1L156"/>
<feature type="chain" id="PRO_5006710679" evidence="1">
    <location>
        <begin position="25"/>
        <end position="81"/>
    </location>
</feature>
<dbReference type="EMBL" id="CTRP01000011">
    <property type="protein sequence ID" value="CQR72883.1"/>
    <property type="molecule type" value="Genomic_DNA"/>
</dbReference>
<feature type="signal peptide" evidence="1">
    <location>
        <begin position="1"/>
        <end position="24"/>
    </location>
</feature>
<organism evidence="2 3">
    <name type="scientific">Sporomusa ovata</name>
    <dbReference type="NCBI Taxonomy" id="2378"/>
    <lineage>
        <taxon>Bacteria</taxon>
        <taxon>Bacillati</taxon>
        <taxon>Bacillota</taxon>
        <taxon>Negativicutes</taxon>
        <taxon>Selenomonadales</taxon>
        <taxon>Sporomusaceae</taxon>
        <taxon>Sporomusa</taxon>
    </lineage>
</organism>
<sequence length="81" mass="9118">MLKLCKLFLTSLVFLFSLTTMCFANTIDTPQLDSEQIAAKKISVVVFTSRSIRNDIKTMNTLTAKRKHGDRGNVLIIQLLT</sequence>
<protein>
    <submittedName>
        <fullName evidence="2">Uncharacterized protein</fullName>
    </submittedName>
</protein>
<reference evidence="3" key="1">
    <citation type="submission" date="2015-03" db="EMBL/GenBank/DDBJ databases">
        <authorList>
            <person name="Nijsse Bart"/>
        </authorList>
    </citation>
    <scope>NUCLEOTIDE SEQUENCE [LARGE SCALE GENOMIC DNA]</scope>
</reference>
<proteinExistence type="predicted"/>
<dbReference type="Proteomes" id="UP000049855">
    <property type="component" value="Unassembled WGS sequence"/>
</dbReference>
<gene>
    <name evidence="2" type="ORF">SpAn4DRAFT_3343</name>
</gene>